<gene>
    <name evidence="2" type="ORF">BE08_13835</name>
</gene>
<organism evidence="2 3">
    <name type="scientific">Sorangium cellulosum</name>
    <name type="common">Polyangium cellulosum</name>
    <dbReference type="NCBI Taxonomy" id="56"/>
    <lineage>
        <taxon>Bacteria</taxon>
        <taxon>Pseudomonadati</taxon>
        <taxon>Myxococcota</taxon>
        <taxon>Polyangia</taxon>
        <taxon>Polyangiales</taxon>
        <taxon>Polyangiaceae</taxon>
        <taxon>Sorangium</taxon>
    </lineage>
</organism>
<dbReference type="AlphaFoldDB" id="A0A150PCW4"/>
<sequence length="128" mass="14021">MKVLVDMNLSPTWAPFLKGEGIEAVHWSAVGDPRAQDRELMAWARQGGYIVFTHDLEFRILIATTGASGPSVLQARTLHPLPGAMGDVVVRVLREHADELDRGAIVTLDGTTSRVRILPIRRGKDGRA</sequence>
<name>A0A150PCW4_SORCE</name>
<dbReference type="InterPro" id="IPR041049">
    <property type="entry name" value="DUF5615"/>
</dbReference>
<accession>A0A150PCW4</accession>
<protein>
    <recommendedName>
        <fullName evidence="1">DUF5615 domain-containing protein</fullName>
    </recommendedName>
</protein>
<evidence type="ECO:0000313" key="2">
    <source>
        <dbReference type="EMBL" id="KYF53482.1"/>
    </source>
</evidence>
<evidence type="ECO:0000313" key="3">
    <source>
        <dbReference type="Proteomes" id="UP000075420"/>
    </source>
</evidence>
<comment type="caution">
    <text evidence="2">The sequence shown here is derived from an EMBL/GenBank/DDBJ whole genome shotgun (WGS) entry which is preliminary data.</text>
</comment>
<dbReference type="Proteomes" id="UP000075420">
    <property type="component" value="Unassembled WGS sequence"/>
</dbReference>
<dbReference type="EMBL" id="JELY01002138">
    <property type="protein sequence ID" value="KYF53482.1"/>
    <property type="molecule type" value="Genomic_DNA"/>
</dbReference>
<proteinExistence type="predicted"/>
<dbReference type="Pfam" id="PF18480">
    <property type="entry name" value="DUF5615"/>
    <property type="match status" value="1"/>
</dbReference>
<feature type="domain" description="DUF5615" evidence="1">
    <location>
        <begin position="1"/>
        <end position="108"/>
    </location>
</feature>
<reference evidence="2 3" key="1">
    <citation type="submission" date="2014-02" db="EMBL/GenBank/DDBJ databases">
        <title>The small core and large imbalanced accessory genome model reveals a collaborative survival strategy of Sorangium cellulosum strains in nature.</title>
        <authorList>
            <person name="Han K."/>
            <person name="Peng R."/>
            <person name="Blom J."/>
            <person name="Li Y.-Z."/>
        </authorList>
    </citation>
    <scope>NUCLEOTIDE SEQUENCE [LARGE SCALE GENOMIC DNA]</scope>
    <source>
        <strain evidence="2 3">So0157-25</strain>
    </source>
</reference>
<evidence type="ECO:0000259" key="1">
    <source>
        <dbReference type="Pfam" id="PF18480"/>
    </source>
</evidence>